<accession>A0ABQ8B4Y8</accession>
<reference evidence="2 3" key="1">
    <citation type="submission" date="2021-05" db="EMBL/GenBank/DDBJ databases">
        <title>Genome Assembly of Synthetic Allotetraploid Brassica napus Reveals Homoeologous Exchanges between Subgenomes.</title>
        <authorList>
            <person name="Davis J.T."/>
        </authorList>
    </citation>
    <scope>NUCLEOTIDE SEQUENCE [LARGE SCALE GENOMIC DNA]</scope>
    <source>
        <strain evidence="3">cv. Da-Ae</strain>
        <tissue evidence="2">Seedling</tissue>
    </source>
</reference>
<dbReference type="EMBL" id="JAGKQM010000012">
    <property type="protein sequence ID" value="KAH0899587.1"/>
    <property type="molecule type" value="Genomic_DNA"/>
</dbReference>
<sequence>MDTQGAIASPMFNSSESSPAFLQPPINNTDIAKVPAFDENSEKETDDVDSLVDAGELSSNPPDAFVPSLGAWAKPLTFAPPATPPMPATPSDFDPQDTHTAVREFPRITVQNIHVLELKDDGTLRFPWAARMNPATRNLYRAAKPTFRLDGTPQVTIPSQVSNEVRGVETDKEPAQFSAVSDQVVIQIENSKKSLVLASTDQIVEHINEIEIEELQSQKGIFHSTLSQHSLI</sequence>
<evidence type="ECO:0000256" key="1">
    <source>
        <dbReference type="SAM" id="MobiDB-lite"/>
    </source>
</evidence>
<organism evidence="2 3">
    <name type="scientific">Brassica napus</name>
    <name type="common">Rape</name>
    <dbReference type="NCBI Taxonomy" id="3708"/>
    <lineage>
        <taxon>Eukaryota</taxon>
        <taxon>Viridiplantae</taxon>
        <taxon>Streptophyta</taxon>
        <taxon>Embryophyta</taxon>
        <taxon>Tracheophyta</taxon>
        <taxon>Spermatophyta</taxon>
        <taxon>Magnoliopsida</taxon>
        <taxon>eudicotyledons</taxon>
        <taxon>Gunneridae</taxon>
        <taxon>Pentapetalae</taxon>
        <taxon>rosids</taxon>
        <taxon>malvids</taxon>
        <taxon>Brassicales</taxon>
        <taxon>Brassicaceae</taxon>
        <taxon>Brassiceae</taxon>
        <taxon>Brassica</taxon>
    </lineage>
</organism>
<gene>
    <name evidence="2" type="ORF">HID58_049155</name>
</gene>
<comment type="caution">
    <text evidence="2">The sequence shown here is derived from an EMBL/GenBank/DDBJ whole genome shotgun (WGS) entry which is preliminary data.</text>
</comment>
<proteinExistence type="predicted"/>
<feature type="region of interest" description="Disordered" evidence="1">
    <location>
        <begin position="1"/>
        <end position="59"/>
    </location>
</feature>
<protein>
    <submittedName>
        <fullName evidence="2">Uncharacterized protein</fullName>
    </submittedName>
</protein>
<feature type="compositionally biased region" description="Acidic residues" evidence="1">
    <location>
        <begin position="39"/>
        <end position="50"/>
    </location>
</feature>
<evidence type="ECO:0000313" key="3">
    <source>
        <dbReference type="Proteomes" id="UP000824890"/>
    </source>
</evidence>
<evidence type="ECO:0000313" key="2">
    <source>
        <dbReference type="EMBL" id="KAH0899587.1"/>
    </source>
</evidence>
<dbReference type="Proteomes" id="UP000824890">
    <property type="component" value="Unassembled WGS sequence"/>
</dbReference>
<feature type="compositionally biased region" description="Polar residues" evidence="1">
    <location>
        <begin position="11"/>
        <end position="30"/>
    </location>
</feature>
<keyword evidence="3" id="KW-1185">Reference proteome</keyword>
<name>A0ABQ8B4Y8_BRANA</name>